<dbReference type="FunFam" id="3.40.50.300:FF:000133">
    <property type="entry name" value="Spermidine/putrescine import ATP-binding protein PotA"/>
    <property type="match status" value="1"/>
</dbReference>
<evidence type="ECO:0000256" key="2">
    <source>
        <dbReference type="ARBA" id="ARBA00022475"/>
    </source>
</evidence>
<dbReference type="Proteomes" id="UP000048984">
    <property type="component" value="Unassembled WGS sequence"/>
</dbReference>
<evidence type="ECO:0000256" key="5">
    <source>
        <dbReference type="ARBA" id="ARBA00022967"/>
    </source>
</evidence>
<comment type="subunit">
    <text evidence="7">The complex is composed of two ATP-binding proteins (PotA), two transmembrane proteins (PotB and PotC) and a solute-binding protein (PotD).</text>
</comment>
<evidence type="ECO:0000256" key="4">
    <source>
        <dbReference type="ARBA" id="ARBA00022840"/>
    </source>
</evidence>
<dbReference type="InterPro" id="IPR003439">
    <property type="entry name" value="ABC_transporter-like_ATP-bd"/>
</dbReference>
<dbReference type="InterPro" id="IPR050093">
    <property type="entry name" value="ABC_SmlMolc_Importer"/>
</dbReference>
<keyword evidence="3 7" id="KW-0547">Nucleotide-binding</keyword>
<dbReference type="GO" id="GO:0015417">
    <property type="term" value="F:ABC-type polyamine transporter activity"/>
    <property type="evidence" value="ECO:0007669"/>
    <property type="project" value="UniProtKB-EC"/>
</dbReference>
<feature type="domain" description="ABC transporter" evidence="8">
    <location>
        <begin position="9"/>
        <end position="239"/>
    </location>
</feature>
<dbReference type="GO" id="GO:0016887">
    <property type="term" value="F:ATP hydrolysis activity"/>
    <property type="evidence" value="ECO:0007669"/>
    <property type="project" value="InterPro"/>
</dbReference>
<evidence type="ECO:0000256" key="6">
    <source>
        <dbReference type="ARBA" id="ARBA00023136"/>
    </source>
</evidence>
<evidence type="ECO:0000256" key="3">
    <source>
        <dbReference type="ARBA" id="ARBA00022741"/>
    </source>
</evidence>
<comment type="function">
    <text evidence="7">Part of the ABC transporter complex PotABCD involved in spermidine/putrescine import. Responsible for energy coupling to the transport system.</text>
</comment>
<dbReference type="GO" id="GO:0043190">
    <property type="term" value="C:ATP-binding cassette (ABC) transporter complex"/>
    <property type="evidence" value="ECO:0007669"/>
    <property type="project" value="InterPro"/>
</dbReference>
<dbReference type="Pfam" id="PF00005">
    <property type="entry name" value="ABC_tran"/>
    <property type="match status" value="1"/>
</dbReference>
<dbReference type="PROSITE" id="PS00211">
    <property type="entry name" value="ABC_TRANSPORTER_1"/>
    <property type="match status" value="1"/>
</dbReference>
<reference evidence="9 10" key="1">
    <citation type="submission" date="2015-09" db="EMBL/GenBank/DDBJ databases">
        <authorList>
            <person name="Jackson K.R."/>
            <person name="Lunt B.L."/>
            <person name="Fisher J.N.B."/>
            <person name="Gardner A.V."/>
            <person name="Bailey M.E."/>
            <person name="Deus L.M."/>
            <person name="Earl A.S."/>
            <person name="Gibby P.D."/>
            <person name="Hartmann K.A."/>
            <person name="Liu J.E."/>
            <person name="Manci A.M."/>
            <person name="Nielsen D.A."/>
            <person name="Solomon M.B."/>
            <person name="Breakwell D.P."/>
            <person name="Burnett S.H."/>
            <person name="Grose J.H."/>
        </authorList>
    </citation>
    <scope>NUCLEOTIDE SEQUENCE [LARGE SCALE GENOMIC DNA]</scope>
    <source>
        <strain evidence="9 10">16</strain>
    </source>
</reference>
<dbReference type="GO" id="GO:0015847">
    <property type="term" value="P:putrescine transport"/>
    <property type="evidence" value="ECO:0007669"/>
    <property type="project" value="UniProtKB-ARBA"/>
</dbReference>
<dbReference type="RefSeq" id="WP_054357133.1">
    <property type="nucleotide sequence ID" value="NZ_LJYW01000001.1"/>
</dbReference>
<dbReference type="PROSITE" id="PS50893">
    <property type="entry name" value="ABC_TRANSPORTER_2"/>
    <property type="match status" value="1"/>
</dbReference>
<dbReference type="InterPro" id="IPR003593">
    <property type="entry name" value="AAA+_ATPase"/>
</dbReference>
<dbReference type="Pfam" id="PF08402">
    <property type="entry name" value="TOBE_2"/>
    <property type="match status" value="1"/>
</dbReference>
<sequence length="368" mass="40093">MGPSAALDITIRELTKAYGPVRALDAVDLDIRAGEFLTLLGPSGSGKTTLLMALAGFLRPDRGSIRFGGREVVRLAPHKRDIGMVFQNYALFPHMDVAANIAFPLKLRRVAAAEIARRVEAALAMVQLGGYGPRRIDQLSGGQRQRVALARAIVFEPRIVLMDEPLSALDKQLREAMQIEIRQLHEKIGSTTVYVTHDQREALTMSDRVAVVNHGRIIQIGAPRDIYERPNSRFVAEFIGESSFLPVERRDGVWHHGGTALTVATEPAGSGRHVLMIRPERLQLVGEGDGAGGHAGRSFNRFGGVLANVVYQGDTILMQVRLADGTPLQLRQTVRTFGAALPERGAAVRLGLAPEDTVLIAEDREGAR</sequence>
<dbReference type="SMART" id="SM00382">
    <property type="entry name" value="AAA"/>
    <property type="match status" value="1"/>
</dbReference>
<dbReference type="PANTHER" id="PTHR42781:SF4">
    <property type="entry name" value="SPERMIDINE_PUTRESCINE IMPORT ATP-BINDING PROTEIN POTA"/>
    <property type="match status" value="1"/>
</dbReference>
<dbReference type="InterPro" id="IPR008995">
    <property type="entry name" value="Mo/tungstate-bd_C_term_dom"/>
</dbReference>
<proteinExistence type="inferred from homology"/>
<dbReference type="Gene3D" id="2.40.50.100">
    <property type="match status" value="1"/>
</dbReference>
<dbReference type="Gene3D" id="3.40.50.300">
    <property type="entry name" value="P-loop containing nucleotide triphosphate hydrolases"/>
    <property type="match status" value="1"/>
</dbReference>
<protein>
    <recommendedName>
        <fullName evidence="7">Spermidine/putrescine import ATP-binding protein PotA</fullName>
        <ecNumber evidence="7">7.6.2.11</ecNumber>
    </recommendedName>
</protein>
<evidence type="ECO:0000259" key="8">
    <source>
        <dbReference type="PROSITE" id="PS50893"/>
    </source>
</evidence>
<organism evidence="9 10">
    <name type="scientific">Prosthecodimorpha hirschii</name>
    <dbReference type="NCBI Taxonomy" id="665126"/>
    <lineage>
        <taxon>Bacteria</taxon>
        <taxon>Pseudomonadati</taxon>
        <taxon>Pseudomonadota</taxon>
        <taxon>Alphaproteobacteria</taxon>
        <taxon>Hyphomicrobiales</taxon>
        <taxon>Ancalomicrobiaceae</taxon>
        <taxon>Prosthecodimorpha</taxon>
    </lineage>
</organism>
<dbReference type="NCBIfam" id="TIGR01187">
    <property type="entry name" value="potA"/>
    <property type="match status" value="1"/>
</dbReference>
<keyword evidence="2 7" id="KW-1003">Cell membrane</keyword>
<comment type="caution">
    <text evidence="9">The sequence shown here is derived from an EMBL/GenBank/DDBJ whole genome shotgun (WGS) entry which is preliminary data.</text>
</comment>
<evidence type="ECO:0000313" key="10">
    <source>
        <dbReference type="Proteomes" id="UP000048984"/>
    </source>
</evidence>
<gene>
    <name evidence="7" type="primary">potA</name>
    <name evidence="9" type="ORF">ABB55_00975</name>
</gene>
<dbReference type="InterPro" id="IPR013611">
    <property type="entry name" value="Transp-assoc_OB_typ2"/>
</dbReference>
<comment type="similarity">
    <text evidence="7">Belongs to the ABC transporter superfamily. Spermidine/putrescine importer (TC 3.A.1.11.1) family.</text>
</comment>
<dbReference type="InterPro" id="IPR017871">
    <property type="entry name" value="ABC_transporter-like_CS"/>
</dbReference>
<evidence type="ECO:0000256" key="1">
    <source>
        <dbReference type="ARBA" id="ARBA00022448"/>
    </source>
</evidence>
<comment type="catalytic activity">
    <reaction evidence="7">
        <text>ATP + H2O + polyamine-[polyamine-binding protein]Side 1 = ADP + phosphate + polyamineSide 2 + [polyamine-binding protein]Side 1.</text>
        <dbReference type="EC" id="7.6.2.11"/>
    </reaction>
</comment>
<evidence type="ECO:0000313" key="9">
    <source>
        <dbReference type="EMBL" id="KPL50970.1"/>
    </source>
</evidence>
<dbReference type="SUPFAM" id="SSF50331">
    <property type="entry name" value="MOP-like"/>
    <property type="match status" value="1"/>
</dbReference>
<keyword evidence="1 7" id="KW-0813">Transport</keyword>
<dbReference type="EMBL" id="LJYW01000001">
    <property type="protein sequence ID" value="KPL50970.1"/>
    <property type="molecule type" value="Genomic_DNA"/>
</dbReference>
<evidence type="ECO:0000256" key="7">
    <source>
        <dbReference type="RuleBase" id="RU364083"/>
    </source>
</evidence>
<dbReference type="InterPro" id="IPR005893">
    <property type="entry name" value="PotA-like"/>
</dbReference>
<name>A0A0P6VG27_9HYPH</name>
<keyword evidence="5 7" id="KW-1278">Translocase</keyword>
<reference evidence="9 10" key="2">
    <citation type="submission" date="2015-10" db="EMBL/GenBank/DDBJ databases">
        <title>Draft Genome Sequence of Prosthecomicrobium hirschii ATCC 27832.</title>
        <authorList>
            <person name="Daniel J."/>
            <person name="Givan S.A."/>
            <person name="Brun Y.V."/>
            <person name="Brown P.J."/>
        </authorList>
    </citation>
    <scope>NUCLEOTIDE SEQUENCE [LARGE SCALE GENOMIC DNA]</scope>
    <source>
        <strain evidence="9 10">16</strain>
    </source>
</reference>
<dbReference type="InterPro" id="IPR027417">
    <property type="entry name" value="P-loop_NTPase"/>
</dbReference>
<accession>A0A0P6VG27</accession>
<dbReference type="EC" id="7.6.2.11" evidence="7"/>
<dbReference type="SUPFAM" id="SSF52540">
    <property type="entry name" value="P-loop containing nucleoside triphosphate hydrolases"/>
    <property type="match status" value="1"/>
</dbReference>
<keyword evidence="10" id="KW-1185">Reference proteome</keyword>
<dbReference type="GO" id="GO:0005524">
    <property type="term" value="F:ATP binding"/>
    <property type="evidence" value="ECO:0007669"/>
    <property type="project" value="UniProtKB-KW"/>
</dbReference>
<keyword evidence="6 7" id="KW-0472">Membrane</keyword>
<keyword evidence="4 7" id="KW-0067">ATP-binding</keyword>
<dbReference type="PANTHER" id="PTHR42781">
    <property type="entry name" value="SPERMIDINE/PUTRESCINE IMPORT ATP-BINDING PROTEIN POTA"/>
    <property type="match status" value="1"/>
</dbReference>
<dbReference type="STRING" id="665126.ABB55_00975"/>
<dbReference type="AlphaFoldDB" id="A0A0P6VG27"/>